<evidence type="ECO:0000313" key="6">
    <source>
        <dbReference type="EMBL" id="OGE90816.1"/>
    </source>
</evidence>
<reference evidence="6 7" key="1">
    <citation type="journal article" date="2016" name="Nat. Commun.">
        <title>Thousands of microbial genomes shed light on interconnected biogeochemical processes in an aquifer system.</title>
        <authorList>
            <person name="Anantharaman K."/>
            <person name="Brown C.T."/>
            <person name="Hug L.A."/>
            <person name="Sharon I."/>
            <person name="Castelle C.J."/>
            <person name="Probst A.J."/>
            <person name="Thomas B.C."/>
            <person name="Singh A."/>
            <person name="Wilkins M.J."/>
            <person name="Karaoz U."/>
            <person name="Brodie E.L."/>
            <person name="Williams K.H."/>
            <person name="Hubbard S.S."/>
            <person name="Banfield J.F."/>
        </authorList>
    </citation>
    <scope>NUCLEOTIDE SEQUENCE [LARGE SCALE GENOMIC DNA]</scope>
</reference>
<comment type="caution">
    <text evidence="6">The sequence shown here is derived from an EMBL/GenBank/DDBJ whole genome shotgun (WGS) entry which is preliminary data.</text>
</comment>
<dbReference type="PANTHER" id="PTHR10353:SF209">
    <property type="entry name" value="GALACTOLIPID GALACTOSYLTRANSFERASE SFR2, CHLOROPLASTIC"/>
    <property type="match status" value="1"/>
</dbReference>
<evidence type="ECO:0000313" key="7">
    <source>
        <dbReference type="Proteomes" id="UP000178377"/>
    </source>
</evidence>
<evidence type="ECO:0008006" key="8">
    <source>
        <dbReference type="Google" id="ProtNLM"/>
    </source>
</evidence>
<proteinExistence type="inferred from homology"/>
<comment type="similarity">
    <text evidence="1 5">Belongs to the glycosyl hydrolase 1 family.</text>
</comment>
<evidence type="ECO:0000256" key="2">
    <source>
        <dbReference type="ARBA" id="ARBA00022801"/>
    </source>
</evidence>
<dbReference type="GO" id="GO:0005975">
    <property type="term" value="P:carbohydrate metabolic process"/>
    <property type="evidence" value="ECO:0007669"/>
    <property type="project" value="InterPro"/>
</dbReference>
<dbReference type="PANTHER" id="PTHR10353">
    <property type="entry name" value="GLYCOSYL HYDROLASE"/>
    <property type="match status" value="1"/>
</dbReference>
<dbReference type="AlphaFoldDB" id="A0A1F5PLM7"/>
<keyword evidence="3" id="KW-0326">Glycosidase</keyword>
<dbReference type="InterPro" id="IPR018120">
    <property type="entry name" value="Glyco_hydro_1_AS"/>
</dbReference>
<sequence>MENKKITFPEGFLWGAAISAHQTEGNNINSNWWAWEHSERRASELRSQGRNPAEYVSGQACDFYHRYESDFDLLTKLNMNAFRLSIEWARLEPQQGWFDRDEVEHYRRVLEALKKRGIKTFVTLHHFTLPQWFAERGGFTRKANIPLFLNYVRLAAEEFSPLVDFWVTINEPEIYGSHSYILGRFPPQRKSHWLTFVAVNTLIACHNQAYPILKKYNNVPVGLAYHLVDLVPTSIYSRFTRDVMHYITNRYVLRRTIRRCDYIGVNYYGHSHVGVWGRKIRHKTHHMLTDLDWAIHPDGLERVLLDLRKYHKPLYITENGLADAGDIKRERFIHDHLLYTHRAIEQGADVRGYLHWSLMDNFEWAHGFSPRFGLVAVDYPTQARTIRPSALSYAEICKTNTLTV</sequence>
<keyword evidence="2" id="KW-0378">Hydrolase</keyword>
<dbReference type="Pfam" id="PF00232">
    <property type="entry name" value="Glyco_hydro_1"/>
    <property type="match status" value="2"/>
</dbReference>
<organism evidence="6 7">
    <name type="scientific">Candidatus Doudnabacteria bacterium RIFCSPHIGHO2_01_FULL_50_11</name>
    <dbReference type="NCBI Taxonomy" id="1817828"/>
    <lineage>
        <taxon>Bacteria</taxon>
        <taxon>Candidatus Doudnaibacteriota</taxon>
    </lineage>
</organism>
<feature type="active site" description="Nucleophile" evidence="4">
    <location>
        <position position="318"/>
    </location>
</feature>
<dbReference type="STRING" id="1817828.A2722_02655"/>
<dbReference type="GO" id="GO:0008422">
    <property type="term" value="F:beta-glucosidase activity"/>
    <property type="evidence" value="ECO:0007669"/>
    <property type="project" value="TreeGrafter"/>
</dbReference>
<dbReference type="Gene3D" id="3.20.20.80">
    <property type="entry name" value="Glycosidases"/>
    <property type="match status" value="1"/>
</dbReference>
<evidence type="ECO:0000256" key="1">
    <source>
        <dbReference type="ARBA" id="ARBA00010838"/>
    </source>
</evidence>
<evidence type="ECO:0000256" key="5">
    <source>
        <dbReference type="RuleBase" id="RU003690"/>
    </source>
</evidence>
<protein>
    <recommendedName>
        <fullName evidence="8">Beta-glucosidase</fullName>
    </recommendedName>
</protein>
<evidence type="ECO:0000256" key="3">
    <source>
        <dbReference type="ARBA" id="ARBA00023295"/>
    </source>
</evidence>
<evidence type="ECO:0000256" key="4">
    <source>
        <dbReference type="PROSITE-ProRule" id="PRU10055"/>
    </source>
</evidence>
<accession>A0A1F5PLM7</accession>
<dbReference type="Proteomes" id="UP000178377">
    <property type="component" value="Unassembled WGS sequence"/>
</dbReference>
<dbReference type="SUPFAM" id="SSF51445">
    <property type="entry name" value="(Trans)glycosidases"/>
    <property type="match status" value="1"/>
</dbReference>
<name>A0A1F5PLM7_9BACT</name>
<dbReference type="PROSITE" id="PS00572">
    <property type="entry name" value="GLYCOSYL_HYDROL_F1_1"/>
    <property type="match status" value="1"/>
</dbReference>
<dbReference type="InterPro" id="IPR001360">
    <property type="entry name" value="Glyco_hydro_1"/>
</dbReference>
<dbReference type="PRINTS" id="PR00131">
    <property type="entry name" value="GLHYDRLASE1"/>
</dbReference>
<dbReference type="EMBL" id="MFEO01000009">
    <property type="protein sequence ID" value="OGE90816.1"/>
    <property type="molecule type" value="Genomic_DNA"/>
</dbReference>
<dbReference type="InterPro" id="IPR017853">
    <property type="entry name" value="GH"/>
</dbReference>
<gene>
    <name evidence="6" type="ORF">A2722_02655</name>
</gene>